<dbReference type="Pfam" id="PF01032">
    <property type="entry name" value="FecCD"/>
    <property type="match status" value="1"/>
</dbReference>
<keyword evidence="3" id="KW-0813">Transport</keyword>
<dbReference type="Proteomes" id="UP000190188">
    <property type="component" value="Unassembled WGS sequence"/>
</dbReference>
<evidence type="ECO:0000256" key="8">
    <source>
        <dbReference type="SAM" id="Phobius"/>
    </source>
</evidence>
<dbReference type="CDD" id="cd06550">
    <property type="entry name" value="TM_ABC_iron-siderophores_like"/>
    <property type="match status" value="1"/>
</dbReference>
<dbReference type="AlphaFoldDB" id="A0A1T2XHX6"/>
<gene>
    <name evidence="9" type="ORF">BVG16_10400</name>
</gene>
<evidence type="ECO:0000256" key="1">
    <source>
        <dbReference type="ARBA" id="ARBA00004651"/>
    </source>
</evidence>
<dbReference type="OrthoDB" id="9811721at2"/>
<feature type="transmembrane region" description="Helical" evidence="8">
    <location>
        <begin position="315"/>
        <end position="336"/>
    </location>
</feature>
<dbReference type="GO" id="GO:0005886">
    <property type="term" value="C:plasma membrane"/>
    <property type="evidence" value="ECO:0007669"/>
    <property type="project" value="UniProtKB-SubCell"/>
</dbReference>
<dbReference type="FunFam" id="1.10.3470.10:FF:000001">
    <property type="entry name" value="Vitamin B12 ABC transporter permease BtuC"/>
    <property type="match status" value="1"/>
</dbReference>
<keyword evidence="4" id="KW-1003">Cell membrane</keyword>
<dbReference type="STRING" id="1324314.BVG16_10400"/>
<feature type="transmembrane region" description="Helical" evidence="8">
    <location>
        <begin position="94"/>
        <end position="116"/>
    </location>
</feature>
<evidence type="ECO:0000256" key="7">
    <source>
        <dbReference type="ARBA" id="ARBA00023136"/>
    </source>
</evidence>
<feature type="transmembrane region" description="Helical" evidence="8">
    <location>
        <begin position="9"/>
        <end position="28"/>
    </location>
</feature>
<proteinExistence type="inferred from homology"/>
<evidence type="ECO:0000256" key="4">
    <source>
        <dbReference type="ARBA" id="ARBA00022475"/>
    </source>
</evidence>
<dbReference type="Gene3D" id="1.10.3470.10">
    <property type="entry name" value="ABC transporter involved in vitamin B12 uptake, BtuC"/>
    <property type="match status" value="1"/>
</dbReference>
<feature type="transmembrane region" description="Helical" evidence="8">
    <location>
        <begin position="122"/>
        <end position="146"/>
    </location>
</feature>
<keyword evidence="7 8" id="KW-0472">Membrane</keyword>
<keyword evidence="10" id="KW-1185">Reference proteome</keyword>
<accession>A0A1T2XHX6</accession>
<dbReference type="RefSeq" id="WP_078498470.1">
    <property type="nucleotide sequence ID" value="NZ_MSZX01000003.1"/>
</dbReference>
<keyword evidence="5 8" id="KW-0812">Transmembrane</keyword>
<dbReference type="PANTHER" id="PTHR30472:SF23">
    <property type="entry name" value="IRON-UPTAKE SYSTEM PERMEASE PROTEIN FEUC"/>
    <property type="match status" value="1"/>
</dbReference>
<dbReference type="InterPro" id="IPR000522">
    <property type="entry name" value="ABC_transptr_permease_BtuC"/>
</dbReference>
<evidence type="ECO:0000313" key="9">
    <source>
        <dbReference type="EMBL" id="OPA79470.1"/>
    </source>
</evidence>
<comment type="caution">
    <text evidence="9">The sequence shown here is derived from an EMBL/GenBank/DDBJ whole genome shotgun (WGS) entry which is preliminary data.</text>
</comment>
<dbReference type="GO" id="GO:0022857">
    <property type="term" value="F:transmembrane transporter activity"/>
    <property type="evidence" value="ECO:0007669"/>
    <property type="project" value="InterPro"/>
</dbReference>
<feature type="transmembrane region" description="Helical" evidence="8">
    <location>
        <begin position="200"/>
        <end position="219"/>
    </location>
</feature>
<evidence type="ECO:0000256" key="2">
    <source>
        <dbReference type="ARBA" id="ARBA00007935"/>
    </source>
</evidence>
<comment type="similarity">
    <text evidence="2">Belongs to the binding-protein-dependent transport system permease family. FecCD subfamily.</text>
</comment>
<reference evidence="9 10" key="1">
    <citation type="submission" date="2017-01" db="EMBL/GenBank/DDBJ databases">
        <title>Genome analysis of Paenibacillus selenitrireducens ES3-24.</title>
        <authorList>
            <person name="Xu D."/>
            <person name="Yao R."/>
            <person name="Zheng S."/>
        </authorList>
    </citation>
    <scope>NUCLEOTIDE SEQUENCE [LARGE SCALE GENOMIC DNA]</scope>
    <source>
        <strain evidence="9 10">ES3-24</strain>
    </source>
</reference>
<dbReference type="SUPFAM" id="SSF81345">
    <property type="entry name" value="ABC transporter involved in vitamin B12 uptake, BtuC"/>
    <property type="match status" value="1"/>
</dbReference>
<evidence type="ECO:0000256" key="3">
    <source>
        <dbReference type="ARBA" id="ARBA00022448"/>
    </source>
</evidence>
<protein>
    <submittedName>
        <fullName evidence="9">Iron ABC transporter permease</fullName>
    </submittedName>
</protein>
<sequence length="340" mass="36950">MLRQPARRYGVVLITSMILILISIYISLTNGEFDMTVRDIVETLLRIHPVPEHDLVVFDFRLPRIVIAALIGFALGMVGAVIQGLTRNGLADPGILGINAGAGAAIVIFTFLFQGLPTSTGWFAIMAKPLFGLVGGLAAAALIFVFAWKRGKLDPQRLILVGIAIGSGFGAVSLFLSLKMNPQDFEMATVWLTGSIWNANWAYIAAMLPWLLILLPIVYRKAHLLDLLQLEEISVKGLGVSTEREKMILLLCCIGVVSACVSVSGNIGFVGLLAPHMARRLVGIRHQYVLPISGTLGMLLVVLSDFISKTVFKPVELPVGIVISLIGVPYFIYLLFKARK</sequence>
<comment type="subcellular location">
    <subcellularLocation>
        <location evidence="1">Cell membrane</location>
        <topology evidence="1">Multi-pass membrane protein</topology>
    </subcellularLocation>
</comment>
<organism evidence="9 10">
    <name type="scientific">Paenibacillus selenitireducens</name>
    <dbReference type="NCBI Taxonomy" id="1324314"/>
    <lineage>
        <taxon>Bacteria</taxon>
        <taxon>Bacillati</taxon>
        <taxon>Bacillota</taxon>
        <taxon>Bacilli</taxon>
        <taxon>Bacillales</taxon>
        <taxon>Paenibacillaceae</taxon>
        <taxon>Paenibacillus</taxon>
    </lineage>
</organism>
<feature type="transmembrane region" description="Helical" evidence="8">
    <location>
        <begin position="158"/>
        <end position="180"/>
    </location>
</feature>
<evidence type="ECO:0000256" key="5">
    <source>
        <dbReference type="ARBA" id="ARBA00022692"/>
    </source>
</evidence>
<evidence type="ECO:0000256" key="6">
    <source>
        <dbReference type="ARBA" id="ARBA00022989"/>
    </source>
</evidence>
<feature type="transmembrane region" description="Helical" evidence="8">
    <location>
        <begin position="248"/>
        <end position="274"/>
    </location>
</feature>
<dbReference type="EMBL" id="MSZX01000003">
    <property type="protein sequence ID" value="OPA79470.1"/>
    <property type="molecule type" value="Genomic_DNA"/>
</dbReference>
<feature type="transmembrane region" description="Helical" evidence="8">
    <location>
        <begin position="62"/>
        <end position="82"/>
    </location>
</feature>
<dbReference type="GO" id="GO:0033214">
    <property type="term" value="P:siderophore-iron import into cell"/>
    <property type="evidence" value="ECO:0007669"/>
    <property type="project" value="TreeGrafter"/>
</dbReference>
<dbReference type="PANTHER" id="PTHR30472">
    <property type="entry name" value="FERRIC ENTEROBACTIN TRANSPORT SYSTEM PERMEASE PROTEIN"/>
    <property type="match status" value="1"/>
</dbReference>
<dbReference type="InterPro" id="IPR037294">
    <property type="entry name" value="ABC_BtuC-like"/>
</dbReference>
<evidence type="ECO:0000313" key="10">
    <source>
        <dbReference type="Proteomes" id="UP000190188"/>
    </source>
</evidence>
<name>A0A1T2XHX6_9BACL</name>
<keyword evidence="6 8" id="KW-1133">Transmembrane helix</keyword>